<dbReference type="Proteomes" id="UP000034196">
    <property type="component" value="Unassembled WGS sequence"/>
</dbReference>
<keyword evidence="1" id="KW-0472">Membrane</keyword>
<feature type="transmembrane region" description="Helical" evidence="1">
    <location>
        <begin position="385"/>
        <end position="405"/>
    </location>
</feature>
<keyword evidence="3" id="KW-1185">Reference proteome</keyword>
<dbReference type="AlphaFoldDB" id="A0A1J4P0W9"/>
<organism evidence="2 3">
    <name type="scientific">Streptomyces mangrovisoli</name>
    <dbReference type="NCBI Taxonomy" id="1428628"/>
    <lineage>
        <taxon>Bacteria</taxon>
        <taxon>Bacillati</taxon>
        <taxon>Actinomycetota</taxon>
        <taxon>Actinomycetes</taxon>
        <taxon>Kitasatosporales</taxon>
        <taxon>Streptomycetaceae</taxon>
        <taxon>Streptomyces</taxon>
    </lineage>
</organism>
<keyword evidence="1" id="KW-1133">Transmembrane helix</keyword>
<keyword evidence="1" id="KW-0812">Transmembrane</keyword>
<sequence length="422" mass="44186">MEAPPPSSAKSGRSRSRLALSVLLIALAVLLAPISVAASWVNSEISDGSRYEQTVSPLVRDTAVQDVIATRASADLVGRIDVRTALNSLARILQEHGFPPAVVSAVRNADSEVKDGLTQGTSFVIKKFVKSEVFARAWDSVNRRAHDAAMNVLTGDGDGPIRIRGDSLVLDIGTVVEEAQKELIGTTLIAADTIPGKDRSVVLFRSPHLAEARDGARWLEAVGPWAPVACVTLAAFGIGLSPCRRTALTGTAAGTGFMMVSFLVALRFGRQVFLDAAAPTVQSQEATGAVYDYLVRFLRESVLVALVTSLAVALVAHLAGPSKDAVAVRSSAAQVTGSMAGRLGRTGWDSGAFGRWLREHRTGTVVTIVGAGVLTLLLWPYPTLAVSIAVLITNLVVLSIAVVLAEAAPPGAPGTAVMRKSS</sequence>
<feature type="transmembrane region" description="Helical" evidence="1">
    <location>
        <begin position="247"/>
        <end position="266"/>
    </location>
</feature>
<accession>A0A1J4P0W9</accession>
<feature type="transmembrane region" description="Helical" evidence="1">
    <location>
        <begin position="301"/>
        <end position="320"/>
    </location>
</feature>
<name>A0A1J4P0W9_9ACTN</name>
<dbReference type="EMBL" id="LAVA02000016">
    <property type="protein sequence ID" value="OIJ68377.1"/>
    <property type="molecule type" value="Genomic_DNA"/>
</dbReference>
<reference evidence="2" key="1">
    <citation type="submission" date="2016-10" db="EMBL/GenBank/DDBJ databases">
        <title>Genome sequence of Streptomyces mangrovisoli MUSC 149.</title>
        <authorList>
            <person name="Lee L.-H."/>
            <person name="Ser H.-L."/>
        </authorList>
    </citation>
    <scope>NUCLEOTIDE SEQUENCE [LARGE SCALE GENOMIC DNA]</scope>
    <source>
        <strain evidence="2">MUSC 149</strain>
    </source>
</reference>
<evidence type="ECO:0008006" key="4">
    <source>
        <dbReference type="Google" id="ProtNLM"/>
    </source>
</evidence>
<gene>
    <name evidence="2" type="ORF">WN71_008115</name>
</gene>
<evidence type="ECO:0000256" key="1">
    <source>
        <dbReference type="SAM" id="Phobius"/>
    </source>
</evidence>
<proteinExistence type="predicted"/>
<feature type="transmembrane region" description="Helical" evidence="1">
    <location>
        <begin position="362"/>
        <end position="379"/>
    </location>
</feature>
<feature type="transmembrane region" description="Helical" evidence="1">
    <location>
        <begin position="222"/>
        <end position="240"/>
    </location>
</feature>
<dbReference type="STRING" id="1428628.WN71_008115"/>
<comment type="caution">
    <text evidence="2">The sequence shown here is derived from an EMBL/GenBank/DDBJ whole genome shotgun (WGS) entry which is preliminary data.</text>
</comment>
<evidence type="ECO:0000313" key="3">
    <source>
        <dbReference type="Proteomes" id="UP000034196"/>
    </source>
</evidence>
<evidence type="ECO:0000313" key="2">
    <source>
        <dbReference type="EMBL" id="OIJ68377.1"/>
    </source>
</evidence>
<protein>
    <recommendedName>
        <fullName evidence="4">Aromatic ring-opening dioxygenase LigA</fullName>
    </recommendedName>
</protein>